<accession>A0ABV7H2L2</accession>
<dbReference type="RefSeq" id="WP_377303291.1">
    <property type="nucleotide sequence ID" value="NZ_CP180191.1"/>
</dbReference>
<dbReference type="EMBL" id="JBHRTI010000004">
    <property type="protein sequence ID" value="MFC3147857.1"/>
    <property type="molecule type" value="Genomic_DNA"/>
</dbReference>
<keyword evidence="3" id="KW-1185">Reference proteome</keyword>
<sequence>MDNLIDSSADTRNIRQRVLPDMHHDDLPASAYLSEADSAQLDMLRFRFVGTGREYFGIWCTNIALTFMTLGIYSAWAKVRRVEYVYRNTLLGGQSAVAAGFQYLADPWSILRGRVVAALLIAAYFGYGYLPAWVALLILSGLATLLPWLIWSGLRFRAARTRHRGQCFAFDGSLTEAYQVILPAVLIFIGPAIVFYAVAGSKFDEWINTHEGVFVAVWLGPWLLAPWAHARYRRWLANHTRWGSLRFANTVPTEAYYGLYLKALLVLIAASIVLAIALAVVTEPLKSLTGISLGPYSIFLGGVLGWTVFTPYLIARLQKLNWQWTALGEHTFNCDLQADALIRLYLKNFVLLLLTFGLWRPFGWIQVVRMRAESVWWHGDAQAVFALAAEQVGTTGGSESAEFFGADMGF</sequence>
<keyword evidence="1" id="KW-0812">Transmembrane</keyword>
<protein>
    <submittedName>
        <fullName evidence="2">YjgN family protein</fullName>
    </submittedName>
</protein>
<feature type="transmembrane region" description="Helical" evidence="1">
    <location>
        <begin position="56"/>
        <end position="77"/>
    </location>
</feature>
<evidence type="ECO:0000313" key="2">
    <source>
        <dbReference type="EMBL" id="MFC3147857.1"/>
    </source>
</evidence>
<name>A0ABV7H2L2_9BURK</name>
<reference evidence="3" key="1">
    <citation type="journal article" date="2019" name="Int. J. Syst. Evol. Microbiol.">
        <title>The Global Catalogue of Microorganisms (GCM) 10K type strain sequencing project: providing services to taxonomists for standard genome sequencing and annotation.</title>
        <authorList>
            <consortium name="The Broad Institute Genomics Platform"/>
            <consortium name="The Broad Institute Genome Sequencing Center for Infectious Disease"/>
            <person name="Wu L."/>
            <person name="Ma J."/>
        </authorList>
    </citation>
    <scope>NUCLEOTIDE SEQUENCE [LARGE SCALE GENOMIC DNA]</scope>
    <source>
        <strain evidence="3">KCTC 52168</strain>
    </source>
</reference>
<comment type="caution">
    <text evidence="2">The sequence shown here is derived from an EMBL/GenBank/DDBJ whole genome shotgun (WGS) entry which is preliminary data.</text>
</comment>
<keyword evidence="1" id="KW-1133">Transmembrane helix</keyword>
<keyword evidence="1" id="KW-0472">Membrane</keyword>
<feature type="transmembrane region" description="Helical" evidence="1">
    <location>
        <begin position="177"/>
        <end position="199"/>
    </location>
</feature>
<dbReference type="Proteomes" id="UP001595556">
    <property type="component" value="Unassembled WGS sequence"/>
</dbReference>
<feature type="transmembrane region" description="Helical" evidence="1">
    <location>
        <begin position="259"/>
        <end position="281"/>
    </location>
</feature>
<feature type="transmembrane region" description="Helical" evidence="1">
    <location>
        <begin position="345"/>
        <end position="362"/>
    </location>
</feature>
<proteinExistence type="predicted"/>
<evidence type="ECO:0000313" key="3">
    <source>
        <dbReference type="Proteomes" id="UP001595556"/>
    </source>
</evidence>
<organism evidence="2 3">
    <name type="scientific">Piscinibacterium candidicorallinum</name>
    <dbReference type="NCBI Taxonomy" id="1793872"/>
    <lineage>
        <taxon>Bacteria</taxon>
        <taxon>Pseudomonadati</taxon>
        <taxon>Pseudomonadota</taxon>
        <taxon>Betaproteobacteria</taxon>
        <taxon>Burkholderiales</taxon>
        <taxon>Piscinibacterium</taxon>
    </lineage>
</organism>
<feature type="transmembrane region" description="Helical" evidence="1">
    <location>
        <begin position="133"/>
        <end position="156"/>
    </location>
</feature>
<feature type="transmembrane region" description="Helical" evidence="1">
    <location>
        <begin position="293"/>
        <end position="314"/>
    </location>
</feature>
<feature type="transmembrane region" description="Helical" evidence="1">
    <location>
        <begin position="111"/>
        <end position="127"/>
    </location>
</feature>
<gene>
    <name evidence="2" type="ORF">ACFOEN_09405</name>
</gene>
<dbReference type="InterPro" id="IPR010295">
    <property type="entry name" value="DUF898"/>
</dbReference>
<dbReference type="Pfam" id="PF05987">
    <property type="entry name" value="DUF898"/>
    <property type="match status" value="1"/>
</dbReference>
<evidence type="ECO:0000256" key="1">
    <source>
        <dbReference type="SAM" id="Phobius"/>
    </source>
</evidence>